<dbReference type="PROSITE" id="PS50929">
    <property type="entry name" value="ABC_TM1F"/>
    <property type="match status" value="1"/>
</dbReference>
<feature type="transmembrane region" description="Helical" evidence="7">
    <location>
        <begin position="54"/>
        <end position="74"/>
    </location>
</feature>
<evidence type="ECO:0000259" key="9">
    <source>
        <dbReference type="PROSITE" id="PS50929"/>
    </source>
</evidence>
<dbReference type="PANTHER" id="PTHR24221">
    <property type="entry name" value="ATP-BINDING CASSETTE SUB-FAMILY B"/>
    <property type="match status" value="1"/>
</dbReference>
<dbReference type="SMART" id="SM00382">
    <property type="entry name" value="AAA"/>
    <property type="match status" value="1"/>
</dbReference>
<feature type="transmembrane region" description="Helical" evidence="7">
    <location>
        <begin position="245"/>
        <end position="263"/>
    </location>
</feature>
<feature type="transmembrane region" description="Helical" evidence="7">
    <location>
        <begin position="143"/>
        <end position="172"/>
    </location>
</feature>
<keyword evidence="4" id="KW-0067">ATP-binding</keyword>
<keyword evidence="2 7" id="KW-0812">Transmembrane</keyword>
<evidence type="ECO:0000256" key="2">
    <source>
        <dbReference type="ARBA" id="ARBA00022692"/>
    </source>
</evidence>
<gene>
    <name evidence="10" type="ORF">KCG34_19530</name>
</gene>
<protein>
    <submittedName>
        <fullName evidence="10">Type I secretion system permease/ATPase</fullName>
    </submittedName>
</protein>
<dbReference type="GO" id="GO:0016887">
    <property type="term" value="F:ATP hydrolysis activity"/>
    <property type="evidence" value="ECO:0007669"/>
    <property type="project" value="InterPro"/>
</dbReference>
<feature type="domain" description="ABC transmembrane type-1" evidence="9">
    <location>
        <begin position="21"/>
        <end position="298"/>
    </location>
</feature>
<dbReference type="GO" id="GO:0140359">
    <property type="term" value="F:ABC-type transporter activity"/>
    <property type="evidence" value="ECO:0007669"/>
    <property type="project" value="InterPro"/>
</dbReference>
<dbReference type="SUPFAM" id="SSF52540">
    <property type="entry name" value="P-loop containing nucleoside triphosphate hydrolases"/>
    <property type="match status" value="1"/>
</dbReference>
<sequence>MSLNIPPLLRQAYAGSKSAILAAAGFSFALNLLSLAMPLFTMQLYNRVLLSGSEATLTVICVAALAALGASALLEDVRSRLLVSFGCRLDAQFSAPLFARLVETSVRTGGMAGAQALRDLDTLRQVMTGGGTLALLDLPWAPLFILGCAFLHPLLGLVSLIGAASLLALAVLNQQVVEEPLAESGRSGEASYGLTDSVMRNAEVVQAMGMLPAILVDWRRLRLVMMHRQAEASMRNANIGAMVKFFRYALQVAIFATGAWLVVSQKMSSGALFAASIMTTRALAPIDQTVGVWRQLVAGKTALQRVEAAFTAAPRPSAMPLPNPVGRLSAEGLAYVAPGGRAPILNNVSFALEPGESVGIVGASAAGKSTLARLIVGAVKPTGGVVRLDSGDVYSWDREAFGRAVGYLPQDIELFDGTIKDNIARFRACEPDQVVLAARIAGAHEMILRLPNGYDTVIGATGATLSGGQRQRIGLARAVFGDPRLVVLDEPNASLDGEGEAALAQLLGRLKTRGCSVVMIAHKPSALAGLDKVLVLMNGGVAAFGLTGQILPMIAPGFRAAAPQPMQARA</sequence>
<dbReference type="CDD" id="cd03246">
    <property type="entry name" value="ABCC_Protease_Secretion"/>
    <property type="match status" value="1"/>
</dbReference>
<keyword evidence="6 7" id="KW-0472">Membrane</keyword>
<dbReference type="InterPro" id="IPR003439">
    <property type="entry name" value="ABC_transporter-like_ATP-bd"/>
</dbReference>
<evidence type="ECO:0000313" key="11">
    <source>
        <dbReference type="Proteomes" id="UP000676409"/>
    </source>
</evidence>
<evidence type="ECO:0000313" key="10">
    <source>
        <dbReference type="EMBL" id="QUD87221.1"/>
    </source>
</evidence>
<dbReference type="InterPro" id="IPR036640">
    <property type="entry name" value="ABC1_TM_sf"/>
</dbReference>
<dbReference type="Gene3D" id="1.20.1560.10">
    <property type="entry name" value="ABC transporter type 1, transmembrane domain"/>
    <property type="match status" value="1"/>
</dbReference>
<feature type="transmembrane region" description="Helical" evidence="7">
    <location>
        <begin position="20"/>
        <end position="42"/>
    </location>
</feature>
<dbReference type="PROSITE" id="PS50893">
    <property type="entry name" value="ABC_TRANSPORTER_2"/>
    <property type="match status" value="1"/>
</dbReference>
<dbReference type="InterPro" id="IPR003593">
    <property type="entry name" value="AAA+_ATPase"/>
</dbReference>
<name>A0A975FZJ6_9CAUL</name>
<organism evidence="10 11">
    <name type="scientific">Phenylobacterium montanum</name>
    <dbReference type="NCBI Taxonomy" id="2823693"/>
    <lineage>
        <taxon>Bacteria</taxon>
        <taxon>Pseudomonadati</taxon>
        <taxon>Pseudomonadota</taxon>
        <taxon>Alphaproteobacteria</taxon>
        <taxon>Caulobacterales</taxon>
        <taxon>Caulobacteraceae</taxon>
        <taxon>Phenylobacterium</taxon>
    </lineage>
</organism>
<dbReference type="InterPro" id="IPR010128">
    <property type="entry name" value="ATPase_T1SS_PrtD-like"/>
</dbReference>
<comment type="subcellular location">
    <subcellularLocation>
        <location evidence="1">Cell membrane</location>
        <topology evidence="1">Multi-pass membrane protein</topology>
    </subcellularLocation>
</comment>
<dbReference type="InterPro" id="IPR011527">
    <property type="entry name" value="ABC1_TM_dom"/>
</dbReference>
<dbReference type="InterPro" id="IPR027417">
    <property type="entry name" value="P-loop_NTPase"/>
</dbReference>
<dbReference type="RefSeq" id="WP_211937273.1">
    <property type="nucleotide sequence ID" value="NZ_CP073078.1"/>
</dbReference>
<dbReference type="KEGG" id="caul:KCG34_19530"/>
<reference evidence="10" key="1">
    <citation type="submission" date="2021-04" db="EMBL/GenBank/DDBJ databases">
        <title>The complete genome sequence of Caulobacter sp. S6.</title>
        <authorList>
            <person name="Tang Y."/>
            <person name="Ouyang W."/>
            <person name="Liu Q."/>
            <person name="Huang B."/>
            <person name="Guo Z."/>
            <person name="Lei P."/>
        </authorList>
    </citation>
    <scope>NUCLEOTIDE SEQUENCE</scope>
    <source>
        <strain evidence="10">S6</strain>
    </source>
</reference>
<evidence type="ECO:0000256" key="1">
    <source>
        <dbReference type="ARBA" id="ARBA00004651"/>
    </source>
</evidence>
<dbReference type="GO" id="GO:0005886">
    <property type="term" value="C:plasma membrane"/>
    <property type="evidence" value="ECO:0007669"/>
    <property type="project" value="UniProtKB-SubCell"/>
</dbReference>
<keyword evidence="3" id="KW-0547">Nucleotide-binding</keyword>
<feature type="domain" description="ABC transporter" evidence="8">
    <location>
        <begin position="328"/>
        <end position="563"/>
    </location>
</feature>
<dbReference type="Pfam" id="PF00005">
    <property type="entry name" value="ABC_tran"/>
    <property type="match status" value="1"/>
</dbReference>
<dbReference type="GO" id="GO:0030253">
    <property type="term" value="P:protein secretion by the type I secretion system"/>
    <property type="evidence" value="ECO:0007669"/>
    <property type="project" value="InterPro"/>
</dbReference>
<dbReference type="AlphaFoldDB" id="A0A975FZJ6"/>
<keyword evidence="11" id="KW-1185">Reference proteome</keyword>
<evidence type="ECO:0000259" key="8">
    <source>
        <dbReference type="PROSITE" id="PS50893"/>
    </source>
</evidence>
<dbReference type="GO" id="GO:0030256">
    <property type="term" value="C:type I protein secretion system complex"/>
    <property type="evidence" value="ECO:0007669"/>
    <property type="project" value="InterPro"/>
</dbReference>
<evidence type="ECO:0000256" key="4">
    <source>
        <dbReference type="ARBA" id="ARBA00022840"/>
    </source>
</evidence>
<dbReference type="Gene3D" id="3.40.50.300">
    <property type="entry name" value="P-loop containing nucleotide triphosphate hydrolases"/>
    <property type="match status" value="1"/>
</dbReference>
<evidence type="ECO:0000256" key="3">
    <source>
        <dbReference type="ARBA" id="ARBA00022741"/>
    </source>
</evidence>
<dbReference type="NCBIfam" id="TIGR01842">
    <property type="entry name" value="type_I_sec_PrtD"/>
    <property type="match status" value="1"/>
</dbReference>
<dbReference type="PANTHER" id="PTHR24221:SF248">
    <property type="entry name" value="ABC TRANSPORTER TRANSMEMBRANE REGION"/>
    <property type="match status" value="1"/>
</dbReference>
<accession>A0A975FZJ6</accession>
<dbReference type="InterPro" id="IPR039421">
    <property type="entry name" value="Type_1_exporter"/>
</dbReference>
<dbReference type="PROSITE" id="PS00211">
    <property type="entry name" value="ABC_TRANSPORTER_1"/>
    <property type="match status" value="1"/>
</dbReference>
<keyword evidence="5 7" id="KW-1133">Transmembrane helix</keyword>
<dbReference type="EMBL" id="CP073078">
    <property type="protein sequence ID" value="QUD87221.1"/>
    <property type="molecule type" value="Genomic_DNA"/>
</dbReference>
<dbReference type="GO" id="GO:0005524">
    <property type="term" value="F:ATP binding"/>
    <property type="evidence" value="ECO:0007669"/>
    <property type="project" value="UniProtKB-KW"/>
</dbReference>
<evidence type="ECO:0000256" key="7">
    <source>
        <dbReference type="SAM" id="Phobius"/>
    </source>
</evidence>
<dbReference type="Pfam" id="PF00664">
    <property type="entry name" value="ABC_membrane"/>
    <property type="match status" value="1"/>
</dbReference>
<dbReference type="Proteomes" id="UP000676409">
    <property type="component" value="Chromosome"/>
</dbReference>
<evidence type="ECO:0000256" key="5">
    <source>
        <dbReference type="ARBA" id="ARBA00022989"/>
    </source>
</evidence>
<dbReference type="SUPFAM" id="SSF90123">
    <property type="entry name" value="ABC transporter transmembrane region"/>
    <property type="match status" value="1"/>
</dbReference>
<proteinExistence type="predicted"/>
<dbReference type="GO" id="GO:0034040">
    <property type="term" value="F:ATPase-coupled lipid transmembrane transporter activity"/>
    <property type="evidence" value="ECO:0007669"/>
    <property type="project" value="TreeGrafter"/>
</dbReference>
<dbReference type="InterPro" id="IPR017871">
    <property type="entry name" value="ABC_transporter-like_CS"/>
</dbReference>
<evidence type="ECO:0000256" key="6">
    <source>
        <dbReference type="ARBA" id="ARBA00023136"/>
    </source>
</evidence>